<evidence type="ECO:0000313" key="6">
    <source>
        <dbReference type="EMBL" id="KNZ51272.1"/>
    </source>
</evidence>
<name>A0A0L6USQ3_9BASI</name>
<keyword evidence="1" id="KW-0853">WD repeat</keyword>
<keyword evidence="7" id="KW-1185">Reference proteome</keyword>
<sequence length="492" mass="53400">MATRAVPQPVFLFRPAHQQLSSNTPPRTTNHLHFIHHNQHRALLSTDCHGWISIWNLNSKRIQSLWLAHPNTENIGGCLWATSLVDHQVGSHLFILSQGRDHRLILSQILNYLNICTIETITRANLKPSTNNPSTNVIQLSEASINAINFCKASSLTLPTQSTTPANPNQIHSIVALPSLITEELVRAKRLPSPTQVVAQTLIYLVLTFCSNGTNNNQTGSIVAVQLFSPPGASGLILLMIGFESGHVRLLKNDRLIGNDSVASGSGCGDDNERCMETSDWESVGEFKGHTEPILSLAISIDPLDPRGAIGWSVGADRNIVRYHVSSSLPQSQTTPPTESSSSDSSIDGSYQTAMEAMIFETNQCGRFDVQVRSDGKVVGIYNWGGKVWLFDSRPIVEVGASAEGPDSVRRMGRFTLRPLAVLKLATEPDRRSGVLAFAPFPPPASSSPDIPLTSAHHLPHRLDSLVGLALLVASGTAGQLSAWEVFPPKHS</sequence>
<accession>A0A0L6USQ3</accession>
<dbReference type="InterPro" id="IPR015943">
    <property type="entry name" value="WD40/YVTN_repeat-like_dom_sf"/>
</dbReference>
<evidence type="ECO:0000256" key="3">
    <source>
        <dbReference type="ARBA" id="ARBA00037931"/>
    </source>
</evidence>
<feature type="compositionally biased region" description="Low complexity" evidence="5">
    <location>
        <begin position="327"/>
        <end position="346"/>
    </location>
</feature>
<dbReference type="SUPFAM" id="SSF50978">
    <property type="entry name" value="WD40 repeat-like"/>
    <property type="match status" value="1"/>
</dbReference>
<dbReference type="Proteomes" id="UP000037035">
    <property type="component" value="Unassembled WGS sequence"/>
</dbReference>
<dbReference type="EMBL" id="LAVV01009074">
    <property type="protein sequence ID" value="KNZ51272.1"/>
    <property type="molecule type" value="Genomic_DNA"/>
</dbReference>
<gene>
    <name evidence="6" type="ORF">VP01_4014g2</name>
</gene>
<dbReference type="VEuPathDB" id="FungiDB:VP01_4014g2"/>
<dbReference type="Gene3D" id="2.130.10.10">
    <property type="entry name" value="YVTN repeat-like/Quinoprotein amine dehydrogenase"/>
    <property type="match status" value="1"/>
</dbReference>
<evidence type="ECO:0000256" key="1">
    <source>
        <dbReference type="ARBA" id="ARBA00022574"/>
    </source>
</evidence>
<reference evidence="6 7" key="1">
    <citation type="submission" date="2015-08" db="EMBL/GenBank/DDBJ databases">
        <title>Next Generation Sequencing and Analysis of the Genome of Puccinia sorghi L Schw, the Causal Agent of Maize Common Rust.</title>
        <authorList>
            <person name="Rochi L."/>
            <person name="Burguener G."/>
            <person name="Darino M."/>
            <person name="Turjanski A."/>
            <person name="Kreff E."/>
            <person name="Dieguez M.J."/>
            <person name="Sacco F."/>
        </authorList>
    </citation>
    <scope>NUCLEOTIDE SEQUENCE [LARGE SCALE GENOMIC DNA]</scope>
    <source>
        <strain evidence="6 7">RO10H11247</strain>
    </source>
</reference>
<dbReference type="InterPro" id="IPR036322">
    <property type="entry name" value="WD40_repeat_dom_sf"/>
</dbReference>
<dbReference type="STRING" id="27349.A0A0L6USQ3"/>
<dbReference type="PANTHER" id="PTHR19854">
    <property type="entry name" value="TRANSDUCIN BETA-LIKE 3"/>
    <property type="match status" value="1"/>
</dbReference>
<proteinExistence type="inferred from homology"/>
<comment type="caution">
    <text evidence="6">The sequence shown here is derived from an EMBL/GenBank/DDBJ whole genome shotgun (WGS) entry which is preliminary data.</text>
</comment>
<dbReference type="PANTHER" id="PTHR19854:SF1">
    <property type="entry name" value="GUANINE NUCLEOTIDE-BINDING PROTEIN SUBUNIT BETA-LIKE PROTEIN 1"/>
    <property type="match status" value="1"/>
</dbReference>
<comment type="similarity">
    <text evidence="3">Belongs to the WD repeat ASA1 family.</text>
</comment>
<evidence type="ECO:0000313" key="7">
    <source>
        <dbReference type="Proteomes" id="UP000037035"/>
    </source>
</evidence>
<evidence type="ECO:0000256" key="5">
    <source>
        <dbReference type="SAM" id="MobiDB-lite"/>
    </source>
</evidence>
<protein>
    <recommendedName>
        <fullName evidence="4">ASTRA-associated protein 1</fullName>
    </recommendedName>
</protein>
<evidence type="ECO:0000256" key="4">
    <source>
        <dbReference type="ARBA" id="ARBA00040563"/>
    </source>
</evidence>
<organism evidence="6 7">
    <name type="scientific">Puccinia sorghi</name>
    <dbReference type="NCBI Taxonomy" id="27349"/>
    <lineage>
        <taxon>Eukaryota</taxon>
        <taxon>Fungi</taxon>
        <taxon>Dikarya</taxon>
        <taxon>Basidiomycota</taxon>
        <taxon>Pucciniomycotina</taxon>
        <taxon>Pucciniomycetes</taxon>
        <taxon>Pucciniales</taxon>
        <taxon>Pucciniaceae</taxon>
        <taxon>Puccinia</taxon>
    </lineage>
</organism>
<feature type="region of interest" description="Disordered" evidence="5">
    <location>
        <begin position="327"/>
        <end position="348"/>
    </location>
</feature>
<keyword evidence="2" id="KW-0677">Repeat</keyword>
<dbReference type="AlphaFoldDB" id="A0A0L6USQ3"/>
<dbReference type="OrthoDB" id="7668193at2759"/>
<evidence type="ECO:0000256" key="2">
    <source>
        <dbReference type="ARBA" id="ARBA00022737"/>
    </source>
</evidence>